<dbReference type="AlphaFoldDB" id="W0DGG6"/>
<dbReference type="Proteomes" id="UP000018914">
    <property type="component" value="Chromosome"/>
</dbReference>
<sequence>MLFLIFLILVKLSFALNCQELGIRLEKVKTYNIYDELVQYAEGLLKNCQENESYPLALDYLLNALETIYQDKTKANSKLVRRVADKRTKNSLLMLRKTSKYKKKHPLLYSYQQLFHVVAVENRRVGDYEYALKYAYASTQIGKAILQLK</sequence>
<dbReference type="RefSeq" id="WP_025305969.1">
    <property type="nucleotide sequence ID" value="NZ_CP007028.1"/>
</dbReference>
<evidence type="ECO:0000313" key="2">
    <source>
        <dbReference type="Proteomes" id="UP000018914"/>
    </source>
</evidence>
<accession>W0DGG6</accession>
<gene>
    <name evidence="1" type="ORF">THERU_03965</name>
</gene>
<dbReference type="HOGENOM" id="CLU_1703386_0_0_0"/>
<proteinExistence type="predicted"/>
<dbReference type="OrthoDB" id="15532at2"/>
<name>W0DGG6_9AQUI</name>
<dbReference type="KEGG" id="trd:THERU_03965"/>
<organism evidence="2">
    <name type="scientific">Thermocrinis ruber</name>
    <dbReference type="NCBI Taxonomy" id="75906"/>
    <lineage>
        <taxon>Bacteria</taxon>
        <taxon>Pseudomonadati</taxon>
        <taxon>Aquificota</taxon>
        <taxon>Aquificia</taxon>
        <taxon>Aquificales</taxon>
        <taxon>Aquificaceae</taxon>
        <taxon>Thermocrinis</taxon>
    </lineage>
</organism>
<keyword evidence="2" id="KW-1185">Reference proteome</keyword>
<dbReference type="STRING" id="75906.THERU_03965"/>
<dbReference type="EMBL" id="CP007028">
    <property type="protein sequence ID" value="AHE95975.1"/>
    <property type="molecule type" value="Genomic_DNA"/>
</dbReference>
<evidence type="ECO:0000313" key="1">
    <source>
        <dbReference type="EMBL" id="AHE95975.1"/>
    </source>
</evidence>
<protein>
    <submittedName>
        <fullName evidence="1">Uncharacterized protein</fullName>
    </submittedName>
</protein>
<reference evidence="1 2" key="1">
    <citation type="submission" date="2013-12" db="EMBL/GenBank/DDBJ databases">
        <authorList>
            <consortium name="DOE Joint Genome Institute"/>
            <person name="Eisen J."/>
            <person name="Huntemann M."/>
            <person name="Han J."/>
            <person name="Chen A."/>
            <person name="Kyrpides N."/>
            <person name="Mavromatis K."/>
            <person name="Markowitz V."/>
            <person name="Palaniappan K."/>
            <person name="Ivanova N."/>
            <person name="Schaumberg A."/>
            <person name="Pati A."/>
            <person name="Liolios K."/>
            <person name="Nordberg H.P."/>
            <person name="Cantor M.N."/>
            <person name="Hua S.X."/>
            <person name="Woyke T."/>
        </authorList>
    </citation>
    <scope>NUCLEOTIDE SEQUENCE [LARGE SCALE GENOMIC DNA]</scope>
    <source>
        <strain evidence="1 2">DSM 23557</strain>
    </source>
</reference>